<dbReference type="AlphaFoldDB" id="A0A437LXW8"/>
<comment type="caution">
    <text evidence="1">The sequence shown here is derived from an EMBL/GenBank/DDBJ whole genome shotgun (WGS) entry which is preliminary data.</text>
</comment>
<dbReference type="EMBL" id="SACN01000003">
    <property type="protein sequence ID" value="RVT90222.1"/>
    <property type="molecule type" value="Genomic_DNA"/>
</dbReference>
<reference evidence="1 2" key="1">
    <citation type="submission" date="2019-01" db="EMBL/GenBank/DDBJ databases">
        <authorList>
            <person name="Chen W.-M."/>
        </authorList>
    </citation>
    <scope>NUCLEOTIDE SEQUENCE [LARGE SCALE GENOMIC DNA]</scope>
    <source>
        <strain evidence="1 2">CCP-7</strain>
    </source>
</reference>
<protein>
    <submittedName>
        <fullName evidence="1">Uncharacterized protein</fullName>
    </submittedName>
</protein>
<organism evidence="1 2">
    <name type="scientific">Sphingomonas crocodyli</name>
    <dbReference type="NCBI Taxonomy" id="1979270"/>
    <lineage>
        <taxon>Bacteria</taxon>
        <taxon>Pseudomonadati</taxon>
        <taxon>Pseudomonadota</taxon>
        <taxon>Alphaproteobacteria</taxon>
        <taxon>Sphingomonadales</taxon>
        <taxon>Sphingomonadaceae</taxon>
        <taxon>Sphingomonas</taxon>
    </lineage>
</organism>
<evidence type="ECO:0000313" key="2">
    <source>
        <dbReference type="Proteomes" id="UP000282971"/>
    </source>
</evidence>
<dbReference type="RefSeq" id="WP_127745472.1">
    <property type="nucleotide sequence ID" value="NZ_SACN01000003.1"/>
</dbReference>
<keyword evidence="2" id="KW-1185">Reference proteome</keyword>
<gene>
    <name evidence="1" type="ORF">EOD43_18160</name>
</gene>
<sequence length="81" mass="8981">MTKLYWVADVGMREAELAFSGTICIGSIVKLTTINNQWAWEIEAVRIGDFIRSSGEAPSRAQAKDDLQYSWSQWLAAAGLS</sequence>
<proteinExistence type="predicted"/>
<dbReference type="Proteomes" id="UP000282971">
    <property type="component" value="Unassembled WGS sequence"/>
</dbReference>
<name>A0A437LXW8_9SPHN</name>
<accession>A0A437LXW8</accession>
<evidence type="ECO:0000313" key="1">
    <source>
        <dbReference type="EMBL" id="RVT90222.1"/>
    </source>
</evidence>